<accession>A0A9P5SSP7</accession>
<feature type="domain" description="AAA+ ATPase" evidence="2">
    <location>
        <begin position="512"/>
        <end position="740"/>
    </location>
</feature>
<reference evidence="3" key="1">
    <citation type="journal article" date="2020" name="Fungal Divers.">
        <title>Resolving the Mortierellaceae phylogeny through synthesis of multi-gene phylogenetics and phylogenomics.</title>
        <authorList>
            <person name="Vandepol N."/>
            <person name="Liber J."/>
            <person name="Desiro A."/>
            <person name="Na H."/>
            <person name="Kennedy M."/>
            <person name="Barry K."/>
            <person name="Grigoriev I.V."/>
            <person name="Miller A.N."/>
            <person name="O'Donnell K."/>
            <person name="Stajich J.E."/>
            <person name="Bonito G."/>
        </authorList>
    </citation>
    <scope>NUCLEOTIDE SEQUENCE</scope>
    <source>
        <strain evidence="3">NVP1</strain>
    </source>
</reference>
<dbReference type="InterPro" id="IPR003593">
    <property type="entry name" value="AAA+_ATPase"/>
</dbReference>
<dbReference type="PANTHER" id="PTHR23389">
    <property type="entry name" value="CHROMOSOME TRANSMISSION FIDELITY FACTOR 18"/>
    <property type="match status" value="1"/>
</dbReference>
<feature type="region of interest" description="Disordered" evidence="1">
    <location>
        <begin position="1"/>
        <end position="40"/>
    </location>
</feature>
<dbReference type="AlphaFoldDB" id="A0A9P5SSP7"/>
<dbReference type="EMBL" id="JAAAUY010000022">
    <property type="protein sequence ID" value="KAF9337574.1"/>
    <property type="molecule type" value="Genomic_DNA"/>
</dbReference>
<feature type="region of interest" description="Disordered" evidence="1">
    <location>
        <begin position="840"/>
        <end position="861"/>
    </location>
</feature>
<name>A0A9P5SSP7_9FUNG</name>
<evidence type="ECO:0000313" key="3">
    <source>
        <dbReference type="EMBL" id="KAF9337574.1"/>
    </source>
</evidence>
<dbReference type="InterPro" id="IPR003959">
    <property type="entry name" value="ATPase_AAA_core"/>
</dbReference>
<organism evidence="3 4">
    <name type="scientific">Podila minutissima</name>
    <dbReference type="NCBI Taxonomy" id="64525"/>
    <lineage>
        <taxon>Eukaryota</taxon>
        <taxon>Fungi</taxon>
        <taxon>Fungi incertae sedis</taxon>
        <taxon>Mucoromycota</taxon>
        <taxon>Mortierellomycotina</taxon>
        <taxon>Mortierellomycetes</taxon>
        <taxon>Mortierellales</taxon>
        <taxon>Mortierellaceae</taxon>
        <taxon>Podila</taxon>
    </lineage>
</organism>
<feature type="region of interest" description="Disordered" evidence="1">
    <location>
        <begin position="589"/>
        <end position="658"/>
    </location>
</feature>
<dbReference type="Proteomes" id="UP000696485">
    <property type="component" value="Unassembled WGS sequence"/>
</dbReference>
<dbReference type="GO" id="GO:0003677">
    <property type="term" value="F:DNA binding"/>
    <property type="evidence" value="ECO:0007669"/>
    <property type="project" value="TreeGrafter"/>
</dbReference>
<dbReference type="Pfam" id="PF00004">
    <property type="entry name" value="AAA"/>
    <property type="match status" value="1"/>
</dbReference>
<gene>
    <name evidence="3" type="ORF">BG006_003969</name>
</gene>
<comment type="caution">
    <text evidence="3">The sequence shown here is derived from an EMBL/GenBank/DDBJ whole genome shotgun (WGS) entry which is preliminary data.</text>
</comment>
<feature type="compositionally biased region" description="Polar residues" evidence="1">
    <location>
        <begin position="22"/>
        <end position="40"/>
    </location>
</feature>
<proteinExistence type="predicted"/>
<dbReference type="PANTHER" id="PTHR23389:SF21">
    <property type="entry name" value="ATPASE FAMILY AAA DOMAIN-CONTAINING PROTEIN 5"/>
    <property type="match status" value="1"/>
</dbReference>
<dbReference type="SUPFAM" id="SSF52540">
    <property type="entry name" value="P-loop containing nucleoside triphosphate hydrolases"/>
    <property type="match status" value="1"/>
</dbReference>
<dbReference type="Gene3D" id="3.40.50.300">
    <property type="entry name" value="P-loop containing nucleotide triphosphate hydrolases"/>
    <property type="match status" value="1"/>
</dbReference>
<dbReference type="GO" id="GO:0005524">
    <property type="term" value="F:ATP binding"/>
    <property type="evidence" value="ECO:0007669"/>
    <property type="project" value="InterPro"/>
</dbReference>
<dbReference type="SMART" id="SM00382">
    <property type="entry name" value="AAA"/>
    <property type="match status" value="1"/>
</dbReference>
<evidence type="ECO:0000256" key="1">
    <source>
        <dbReference type="SAM" id="MobiDB-lite"/>
    </source>
</evidence>
<dbReference type="GO" id="GO:0016887">
    <property type="term" value="F:ATP hydrolysis activity"/>
    <property type="evidence" value="ECO:0007669"/>
    <property type="project" value="InterPro"/>
</dbReference>
<evidence type="ECO:0000259" key="2">
    <source>
        <dbReference type="SMART" id="SM00382"/>
    </source>
</evidence>
<evidence type="ECO:0000313" key="4">
    <source>
        <dbReference type="Proteomes" id="UP000696485"/>
    </source>
</evidence>
<feature type="compositionally biased region" description="Acidic residues" evidence="1">
    <location>
        <begin position="612"/>
        <end position="631"/>
    </location>
</feature>
<dbReference type="GO" id="GO:0005634">
    <property type="term" value="C:nucleus"/>
    <property type="evidence" value="ECO:0007669"/>
    <property type="project" value="TreeGrafter"/>
</dbReference>
<protein>
    <recommendedName>
        <fullName evidence="2">AAA+ ATPase domain-containing protein</fullName>
    </recommendedName>
</protein>
<feature type="compositionally biased region" description="Polar residues" evidence="1">
    <location>
        <begin position="636"/>
        <end position="650"/>
    </location>
</feature>
<dbReference type="InterPro" id="IPR027417">
    <property type="entry name" value="P-loop_NTPase"/>
</dbReference>
<keyword evidence="4" id="KW-1185">Reference proteome</keyword>
<sequence>MSEPVDATLEQSGPLKDAAVPGNQSTISISSTGTPVIATNNHTSNATVENAASLTPVVESGVTAIPEPESSEVRTEPSQEMVPVSLKPTKTATKPVFSLFLTPDQRKKKLEQAAAAAAEAAQARTAMAEANKGAKTRGRKPKIKAVTVSTLSTPNPPPSKPTGPIIDPNISKTGETHRFFQEIKASTQLHSSGLIAGGAGPTNGSVRRYNQTSQGPALPQQHLQCHGLDTIDDINGIVAKLCGLDTSSPSILDDLDRMIRPVNGVLRDDFGWRSLRSSPDLGITPPEFKLKPRGKDCWTHWGNNQDQKWRNWSEKGHRLCKPTDQERKLLKEHSRPEEFESCHRLSPDQPLWQQTWATTLLTTSGLSNDSEIPSDLKIGSLWTEKYRPTQGSEVLGNRRNTEYLTQWLQGLEVSGWTLNPEEQATSFKKPEVFGLTQKRRPTKKAKRRDMGDMDDFIVQDDFDDFGDLMGYLSEDDDTFFSVPRHISSFMRLSMDGDPDDGRRVPPKTCDIRSNTILLSGPSGSGKTAAVYACAEESGYEVFEVSPGTRRTGKEVLGLVGEMAENHHVHVVSGKSEVKEDIQSLMNTHVSDTPATKSGIHSFFQKPTPKAESEDEEMEATSDVDIEGDDDYLPGSRNDTPTTRSSCTPSESSKDRKDEALIQEDTLSDLYSLLATTNPRQSLILLEEVDILFEDDKGFWASIVTLISKSKRPVVMTCNDPSKVPPSTIRFQEHLEFTQPSLPELHNYLTMLCKIEGYICSSEYISSVIKSCRYDVRKSIMQLQYDAGLVRNRPTTENMGMNGHIPSPPMGQSPVLGTAPASPMKRKPQRLLRISSRGIVPASAPSASSEHKSPSNPLKDLEQLEAQGQYAELMSLSDSFLQMHPKRVIQIFEKSKTSP</sequence>